<dbReference type="OrthoDB" id="9815501at2"/>
<protein>
    <submittedName>
        <fullName evidence="3">Type II toxin-antitoxin system ParD family antitoxin</fullName>
    </submittedName>
</protein>
<dbReference type="Proteomes" id="UP000287687">
    <property type="component" value="Unassembled WGS sequence"/>
</dbReference>
<evidence type="ECO:0000313" key="3">
    <source>
        <dbReference type="EMBL" id="RWX75130.1"/>
    </source>
</evidence>
<keyword evidence="4" id="KW-1185">Reference proteome</keyword>
<dbReference type="InterPro" id="IPR038296">
    <property type="entry name" value="ParD_sf"/>
</dbReference>
<evidence type="ECO:0000313" key="4">
    <source>
        <dbReference type="Proteomes" id="UP000287687"/>
    </source>
</evidence>
<evidence type="ECO:0000256" key="1">
    <source>
        <dbReference type="ARBA" id="ARBA00008580"/>
    </source>
</evidence>
<organism evidence="3 4">
    <name type="scientific">Neorhizobium lilium</name>
    <dbReference type="NCBI Taxonomy" id="2503024"/>
    <lineage>
        <taxon>Bacteria</taxon>
        <taxon>Pseudomonadati</taxon>
        <taxon>Pseudomonadota</taxon>
        <taxon>Alphaproteobacteria</taxon>
        <taxon>Hyphomicrobiales</taxon>
        <taxon>Rhizobiaceae</taxon>
        <taxon>Rhizobium/Agrobacterium group</taxon>
        <taxon>Neorhizobium</taxon>
    </lineage>
</organism>
<comment type="caution">
    <text evidence="3">The sequence shown here is derived from an EMBL/GenBank/DDBJ whole genome shotgun (WGS) entry which is preliminary data.</text>
</comment>
<evidence type="ECO:0000256" key="2">
    <source>
        <dbReference type="ARBA" id="ARBA00022649"/>
    </source>
</evidence>
<dbReference type="Pfam" id="PF03693">
    <property type="entry name" value="ParD_antitoxin"/>
    <property type="match status" value="1"/>
</dbReference>
<proteinExistence type="inferred from homology"/>
<sequence>MGEISLIKVDEGLADFVHQQIENGAFGSESEVIEAALRLLQEQDQDAIEAIRAAIAEGEASGEPQPFDFDEFLAEMRRKHIDQAGRAADLLHP</sequence>
<dbReference type="AlphaFoldDB" id="A0A444LBW5"/>
<name>A0A444LBW5_9HYPH</name>
<dbReference type="NCBIfam" id="TIGR02606">
    <property type="entry name" value="antidote_CC2985"/>
    <property type="match status" value="1"/>
</dbReference>
<dbReference type="Gene3D" id="6.10.10.120">
    <property type="entry name" value="Antitoxin ParD1-like"/>
    <property type="match status" value="1"/>
</dbReference>
<comment type="similarity">
    <text evidence="1">Belongs to the ParD antitoxin family.</text>
</comment>
<dbReference type="PANTHER" id="PTHR36582:SF2">
    <property type="entry name" value="ANTITOXIN PARD"/>
    <property type="match status" value="1"/>
</dbReference>
<dbReference type="InterPro" id="IPR010985">
    <property type="entry name" value="Ribbon_hlx_hlx"/>
</dbReference>
<reference evidence="3 4" key="1">
    <citation type="submission" date="2019-01" db="EMBL/GenBank/DDBJ databases">
        <title>The draft genome of Rhizobium sp. 24NR.</title>
        <authorList>
            <person name="Liu L."/>
            <person name="Liang L."/>
            <person name="Shi S."/>
            <person name="Xu L."/>
            <person name="Wang X."/>
            <person name="Li L."/>
            <person name="Zhang X."/>
        </authorList>
    </citation>
    <scope>NUCLEOTIDE SEQUENCE [LARGE SCALE GENOMIC DNA]</scope>
    <source>
        <strain evidence="3 4">24NR</strain>
    </source>
</reference>
<dbReference type="GO" id="GO:0006355">
    <property type="term" value="P:regulation of DNA-templated transcription"/>
    <property type="evidence" value="ECO:0007669"/>
    <property type="project" value="InterPro"/>
</dbReference>
<accession>A0A444LBW5</accession>
<dbReference type="PANTHER" id="PTHR36582">
    <property type="entry name" value="ANTITOXIN PARD"/>
    <property type="match status" value="1"/>
</dbReference>
<dbReference type="InterPro" id="IPR022789">
    <property type="entry name" value="ParD"/>
</dbReference>
<dbReference type="SUPFAM" id="SSF47598">
    <property type="entry name" value="Ribbon-helix-helix"/>
    <property type="match status" value="1"/>
</dbReference>
<gene>
    <name evidence="3" type="ORF">EPK99_21950</name>
</gene>
<dbReference type="EMBL" id="SBIP01000005">
    <property type="protein sequence ID" value="RWX75130.1"/>
    <property type="molecule type" value="Genomic_DNA"/>
</dbReference>
<keyword evidence="2" id="KW-1277">Toxin-antitoxin system</keyword>